<keyword evidence="7" id="KW-1185">Reference proteome</keyword>
<gene>
    <name evidence="6" type="ordered locus">Metho_2422</name>
</gene>
<evidence type="ECO:0000256" key="1">
    <source>
        <dbReference type="ARBA" id="ARBA00022605"/>
    </source>
</evidence>
<dbReference type="STRING" id="867904.Metho_2422"/>
<dbReference type="EMBL" id="CP003362">
    <property type="protein sequence ID" value="AGB50566.1"/>
    <property type="molecule type" value="Genomic_DNA"/>
</dbReference>
<protein>
    <submittedName>
        <fullName evidence="6">CBS-domain-containing membrane protein</fullName>
    </submittedName>
</protein>
<dbReference type="SMART" id="SM00116">
    <property type="entry name" value="CBS"/>
    <property type="match status" value="3"/>
</dbReference>
<organism evidence="6 7">
    <name type="scientific">Methanomethylovorans hollandica (strain DSM 15978 / NBRC 107637 / DMS1)</name>
    <dbReference type="NCBI Taxonomy" id="867904"/>
    <lineage>
        <taxon>Archaea</taxon>
        <taxon>Methanobacteriati</taxon>
        <taxon>Methanobacteriota</taxon>
        <taxon>Stenosarchaea group</taxon>
        <taxon>Methanomicrobia</taxon>
        <taxon>Methanosarcinales</taxon>
        <taxon>Methanosarcinaceae</taxon>
        <taxon>Methanomethylovorans</taxon>
    </lineage>
</organism>
<feature type="domain" description="CBS" evidence="5">
    <location>
        <begin position="132"/>
        <end position="187"/>
    </location>
</feature>
<accession>L0KZM5</accession>
<evidence type="ECO:0000256" key="4">
    <source>
        <dbReference type="PROSITE-ProRule" id="PRU00703"/>
    </source>
</evidence>
<evidence type="ECO:0000313" key="6">
    <source>
        <dbReference type="EMBL" id="AGB50566.1"/>
    </source>
</evidence>
<name>L0KZM5_METHD</name>
<dbReference type="PANTHER" id="PTHR43080:SF2">
    <property type="entry name" value="CBS DOMAIN-CONTAINING PROTEIN"/>
    <property type="match status" value="1"/>
</dbReference>
<dbReference type="KEGG" id="mhz:Metho_2422"/>
<dbReference type="PANTHER" id="PTHR43080">
    <property type="entry name" value="CBS DOMAIN-CONTAINING PROTEIN CBSX3, MITOCHONDRIAL"/>
    <property type="match status" value="1"/>
</dbReference>
<feature type="domain" description="CBS" evidence="5">
    <location>
        <begin position="6"/>
        <end position="62"/>
    </location>
</feature>
<dbReference type="InterPro" id="IPR051257">
    <property type="entry name" value="Diverse_CBS-Domain"/>
</dbReference>
<dbReference type="AlphaFoldDB" id="L0KZM5"/>
<dbReference type="OrthoDB" id="8919at2157"/>
<dbReference type="GO" id="GO:0009086">
    <property type="term" value="P:methionine biosynthetic process"/>
    <property type="evidence" value="ECO:0007669"/>
    <property type="project" value="UniProtKB-KW"/>
</dbReference>
<sequence length="258" mass="28741">MEVKDIMTEPPTISKSDTLSHALDIMEKKEMRRILVKNEDKVVGILTMRNLTRELGTRKKGSMPASSLHVATAISDNFVKVFPDVKVKDVVTLIDKNQGVIIVCKDENVMGWVTPAELLKTNNFNGFAAEFMQREPLIGSPGDRVSHIRHLMLDKNVGRIPIIEDGKLVGIVTEKDVVKAMRAFRDIVSGNQQEARIKNLIVADIMKRSVKTVNTNTPLSDVAKMMLEENIGGLPVMNLEGEFVGLITRRNLVHSMAQ</sequence>
<dbReference type="InterPro" id="IPR046342">
    <property type="entry name" value="CBS_dom_sf"/>
</dbReference>
<dbReference type="PROSITE" id="PS51371">
    <property type="entry name" value="CBS"/>
    <property type="match status" value="3"/>
</dbReference>
<dbReference type="InterPro" id="IPR000644">
    <property type="entry name" value="CBS_dom"/>
</dbReference>
<keyword evidence="2 4" id="KW-0129">CBS domain</keyword>
<evidence type="ECO:0000259" key="5">
    <source>
        <dbReference type="PROSITE" id="PS51371"/>
    </source>
</evidence>
<dbReference type="GeneID" id="14408500"/>
<dbReference type="RefSeq" id="WP_015325731.1">
    <property type="nucleotide sequence ID" value="NC_019977.1"/>
</dbReference>
<dbReference type="Pfam" id="PF00571">
    <property type="entry name" value="CBS"/>
    <property type="match status" value="4"/>
</dbReference>
<evidence type="ECO:0000313" key="7">
    <source>
        <dbReference type="Proteomes" id="UP000010866"/>
    </source>
</evidence>
<dbReference type="Proteomes" id="UP000010866">
    <property type="component" value="Chromosome"/>
</dbReference>
<keyword evidence="1" id="KW-0028">Amino-acid biosynthesis</keyword>
<keyword evidence="3" id="KW-0486">Methionine biosynthesis</keyword>
<dbReference type="SUPFAM" id="SSF54631">
    <property type="entry name" value="CBS-domain pair"/>
    <property type="match status" value="2"/>
</dbReference>
<dbReference type="HOGENOM" id="CLU_076812_2_0_2"/>
<dbReference type="Gene3D" id="3.10.580.10">
    <property type="entry name" value="CBS-domain"/>
    <property type="match status" value="2"/>
</dbReference>
<evidence type="ECO:0000256" key="3">
    <source>
        <dbReference type="ARBA" id="ARBA00023167"/>
    </source>
</evidence>
<reference evidence="7" key="1">
    <citation type="submission" date="2012-02" db="EMBL/GenBank/DDBJ databases">
        <title>Complete sequence of chromosome of Methanomethylovorans hollandica DSM 15978.</title>
        <authorList>
            <person name="Lucas S."/>
            <person name="Copeland A."/>
            <person name="Lapidus A."/>
            <person name="Glavina del Rio T."/>
            <person name="Dalin E."/>
            <person name="Tice H."/>
            <person name="Bruce D."/>
            <person name="Goodwin L."/>
            <person name="Pitluck S."/>
            <person name="Peters L."/>
            <person name="Mikhailova N."/>
            <person name="Held B."/>
            <person name="Kyrpides N."/>
            <person name="Mavromatis K."/>
            <person name="Ivanova N."/>
            <person name="Brettin T."/>
            <person name="Detter J.C."/>
            <person name="Han C."/>
            <person name="Larimer F."/>
            <person name="Land M."/>
            <person name="Hauser L."/>
            <person name="Markowitz V."/>
            <person name="Cheng J.-F."/>
            <person name="Hugenholtz P."/>
            <person name="Woyke T."/>
            <person name="Wu D."/>
            <person name="Spring S."/>
            <person name="Schroeder M."/>
            <person name="Brambilla E."/>
            <person name="Klenk H.-P."/>
            <person name="Eisen J.A."/>
        </authorList>
    </citation>
    <scope>NUCLEOTIDE SEQUENCE [LARGE SCALE GENOMIC DNA]</scope>
    <source>
        <strain evidence="7">DSM 15978 / NBRC 107637 / DMS1</strain>
    </source>
</reference>
<feature type="domain" description="CBS" evidence="5">
    <location>
        <begin position="206"/>
        <end position="258"/>
    </location>
</feature>
<evidence type="ECO:0000256" key="2">
    <source>
        <dbReference type="ARBA" id="ARBA00023122"/>
    </source>
</evidence>
<proteinExistence type="predicted"/>